<evidence type="ECO:0000313" key="1">
    <source>
        <dbReference type="EMBL" id="MBW0602643.1"/>
    </source>
</evidence>
<proteinExistence type="predicted"/>
<organism evidence="1 2">
    <name type="scientific">Mycoplasmopsis anatis</name>
    <dbReference type="NCBI Taxonomy" id="171279"/>
    <lineage>
        <taxon>Bacteria</taxon>
        <taxon>Bacillati</taxon>
        <taxon>Mycoplasmatota</taxon>
        <taxon>Mycoplasmoidales</taxon>
        <taxon>Metamycoplasmataceae</taxon>
        <taxon>Mycoplasmopsis</taxon>
    </lineage>
</organism>
<name>A0A9Q3L814_9BACT</name>
<evidence type="ECO:0000313" key="2">
    <source>
        <dbReference type="Proteomes" id="UP000746160"/>
    </source>
</evidence>
<dbReference type="AlphaFoldDB" id="A0A9Q3L814"/>
<dbReference type="Proteomes" id="UP000746160">
    <property type="component" value="Unassembled WGS sequence"/>
</dbReference>
<sequence length="49" mass="5480">MLVAAIPEGNENEVNKMINLCFFNEYTNTANIIIIEVATKNSINIPKNL</sequence>
<accession>A0A9Q3L814</accession>
<reference evidence="1" key="1">
    <citation type="journal article" date="2021" name="Genes Genomics">
        <title>Comparative genomic analysis of Mycoplasma anatis strains.</title>
        <authorList>
            <person name="Zhou Q."/>
            <person name="Mai K."/>
            <person name="Yang D."/>
            <person name="Liu J."/>
            <person name="Yan Z."/>
            <person name="Luo C."/>
            <person name="Tan Y."/>
            <person name="Cao S."/>
            <person name="Zhou Q."/>
            <person name="Chen L."/>
            <person name="Chen F."/>
        </authorList>
    </citation>
    <scope>NUCLEOTIDE SEQUENCE</scope>
    <source>
        <strain evidence="1">DP07</strain>
    </source>
</reference>
<dbReference type="EMBL" id="JABZFG010000004">
    <property type="protein sequence ID" value="MBW0602643.1"/>
    <property type="molecule type" value="Genomic_DNA"/>
</dbReference>
<comment type="caution">
    <text evidence="1">The sequence shown here is derived from an EMBL/GenBank/DDBJ whole genome shotgun (WGS) entry which is preliminary data.</text>
</comment>
<gene>
    <name evidence="1" type="ORF">MADP07_00366</name>
</gene>
<protein>
    <submittedName>
        <fullName evidence="1">Uncharacterized protein</fullName>
    </submittedName>
</protein>